<comment type="caution">
    <text evidence="2">The sequence shown here is derived from an EMBL/GenBank/DDBJ whole genome shotgun (WGS) entry which is preliminary data.</text>
</comment>
<accession>A0A7X9FPE1</accession>
<dbReference type="Pfam" id="PF05130">
    <property type="entry name" value="FlgN"/>
    <property type="match status" value="1"/>
</dbReference>
<gene>
    <name evidence="2" type="ORF">GYA55_01180</name>
</gene>
<dbReference type="InterPro" id="IPR036679">
    <property type="entry name" value="FlgN-like_sf"/>
</dbReference>
<evidence type="ECO:0000313" key="3">
    <source>
        <dbReference type="Proteomes" id="UP000524246"/>
    </source>
</evidence>
<dbReference type="SUPFAM" id="SSF140566">
    <property type="entry name" value="FlgN-like"/>
    <property type="match status" value="1"/>
</dbReference>
<dbReference type="Proteomes" id="UP000524246">
    <property type="component" value="Unassembled WGS sequence"/>
</dbReference>
<evidence type="ECO:0000313" key="2">
    <source>
        <dbReference type="EMBL" id="NMC61759.1"/>
    </source>
</evidence>
<dbReference type="EMBL" id="JAAZON010000044">
    <property type="protein sequence ID" value="NMC61759.1"/>
    <property type="molecule type" value="Genomic_DNA"/>
</dbReference>
<keyword evidence="2" id="KW-0969">Cilium</keyword>
<sequence>MADSYQSIINQLKQILQEECRVQADYVKVLAEETAAMSPFRAEDVERLNMQRSELCDEMNALQERRRVLVEMLTNGEETKLSEAIEKRCLPRDKQALFPLVSRLKVLIHKSRSDTRDFDRLNSFSLGLVNSLISLMSSGKQGVTRFYSGKGIIKEAFHPSSGRLNAVLKQA</sequence>
<proteinExistence type="predicted"/>
<name>A0A7X9FPE1_9DELT</name>
<evidence type="ECO:0000256" key="1">
    <source>
        <dbReference type="ARBA" id="ARBA00022795"/>
    </source>
</evidence>
<keyword evidence="1" id="KW-1005">Bacterial flagellum biogenesis</keyword>
<keyword evidence="2" id="KW-0966">Cell projection</keyword>
<dbReference type="Gene3D" id="1.20.58.300">
    <property type="entry name" value="FlgN-like"/>
    <property type="match status" value="1"/>
</dbReference>
<dbReference type="InterPro" id="IPR007809">
    <property type="entry name" value="FlgN-like"/>
</dbReference>
<keyword evidence="2" id="KW-0282">Flagellum</keyword>
<reference evidence="2 3" key="1">
    <citation type="journal article" date="2020" name="Biotechnol. Biofuels">
        <title>New insights from the biogas microbiome by comprehensive genome-resolved metagenomics of nearly 1600 species originating from multiple anaerobic digesters.</title>
        <authorList>
            <person name="Campanaro S."/>
            <person name="Treu L."/>
            <person name="Rodriguez-R L.M."/>
            <person name="Kovalovszki A."/>
            <person name="Ziels R.M."/>
            <person name="Maus I."/>
            <person name="Zhu X."/>
            <person name="Kougias P.G."/>
            <person name="Basile A."/>
            <person name="Luo G."/>
            <person name="Schluter A."/>
            <person name="Konstantinidis K.T."/>
            <person name="Angelidaki I."/>
        </authorList>
    </citation>
    <scope>NUCLEOTIDE SEQUENCE [LARGE SCALE GENOMIC DNA]</scope>
    <source>
        <strain evidence="2">AS27yjCOA_65</strain>
    </source>
</reference>
<dbReference type="GO" id="GO:0044780">
    <property type="term" value="P:bacterial-type flagellum assembly"/>
    <property type="evidence" value="ECO:0007669"/>
    <property type="project" value="InterPro"/>
</dbReference>
<dbReference type="AlphaFoldDB" id="A0A7X9FPE1"/>
<protein>
    <submittedName>
        <fullName evidence="2">Flagellar protein FlgN</fullName>
    </submittedName>
</protein>
<organism evidence="2 3">
    <name type="scientific">SAR324 cluster bacterium</name>
    <dbReference type="NCBI Taxonomy" id="2024889"/>
    <lineage>
        <taxon>Bacteria</taxon>
        <taxon>Deltaproteobacteria</taxon>
        <taxon>SAR324 cluster</taxon>
    </lineage>
</organism>